<dbReference type="Proteomes" id="UP000626092">
    <property type="component" value="Unassembled WGS sequence"/>
</dbReference>
<dbReference type="AlphaFoldDB" id="A0A834GMR0"/>
<reference evidence="1" key="1">
    <citation type="submission" date="2019-11" db="EMBL/GenBank/DDBJ databases">
        <authorList>
            <person name="Liu Y."/>
            <person name="Hou J."/>
            <person name="Li T.-Q."/>
            <person name="Guan C.-H."/>
            <person name="Wu X."/>
            <person name="Wu H.-Z."/>
            <person name="Ling F."/>
            <person name="Zhang R."/>
            <person name="Shi X.-G."/>
            <person name="Ren J.-P."/>
            <person name="Chen E.-F."/>
            <person name="Sun J.-M."/>
        </authorList>
    </citation>
    <scope>NUCLEOTIDE SEQUENCE</scope>
    <source>
        <strain evidence="1">Adult_tree_wgs_1</strain>
        <tissue evidence="1">Leaves</tissue>
    </source>
</reference>
<gene>
    <name evidence="1" type="ORF">RHSIM_Rhsim07G0160400</name>
</gene>
<accession>A0A834GMR0</accession>
<keyword evidence="2" id="KW-1185">Reference proteome</keyword>
<organism evidence="1 2">
    <name type="scientific">Rhododendron simsii</name>
    <name type="common">Sims's rhododendron</name>
    <dbReference type="NCBI Taxonomy" id="118357"/>
    <lineage>
        <taxon>Eukaryota</taxon>
        <taxon>Viridiplantae</taxon>
        <taxon>Streptophyta</taxon>
        <taxon>Embryophyta</taxon>
        <taxon>Tracheophyta</taxon>
        <taxon>Spermatophyta</taxon>
        <taxon>Magnoliopsida</taxon>
        <taxon>eudicotyledons</taxon>
        <taxon>Gunneridae</taxon>
        <taxon>Pentapetalae</taxon>
        <taxon>asterids</taxon>
        <taxon>Ericales</taxon>
        <taxon>Ericaceae</taxon>
        <taxon>Ericoideae</taxon>
        <taxon>Rhodoreae</taxon>
        <taxon>Rhododendron</taxon>
    </lineage>
</organism>
<comment type="caution">
    <text evidence="1">The sequence shown here is derived from an EMBL/GenBank/DDBJ whole genome shotgun (WGS) entry which is preliminary data.</text>
</comment>
<protein>
    <submittedName>
        <fullName evidence="1">Uncharacterized protein</fullName>
    </submittedName>
</protein>
<proteinExistence type="predicted"/>
<name>A0A834GMR0_RHOSS</name>
<dbReference type="OrthoDB" id="1302650at2759"/>
<evidence type="ECO:0000313" key="1">
    <source>
        <dbReference type="EMBL" id="KAF7137200.1"/>
    </source>
</evidence>
<dbReference type="EMBL" id="WJXA01000007">
    <property type="protein sequence ID" value="KAF7137200.1"/>
    <property type="molecule type" value="Genomic_DNA"/>
</dbReference>
<evidence type="ECO:0000313" key="2">
    <source>
        <dbReference type="Proteomes" id="UP000626092"/>
    </source>
</evidence>
<sequence length="110" mass="12453">MVVDDLQQQDEKQLLIDTIDLNQESFKEKNSCEMNISNSNVKLVGSHLNRRQKRKFVPLGMNLEKSGLYLGSKRECEAFKNAIQDLIDQGKIDPAEFGHRAEATSMPVTS</sequence>